<gene>
    <name evidence="1" type="ORF">PLOB_00016040</name>
</gene>
<sequence length="84" mass="9470">MVEHNPPLDFQREPVVPETKLQIQSEVDNEISPKFSVIAVPVVDDNSNVEMVTKPVMPSHAESRPCQVVIRSGRVINRPDRLNL</sequence>
<reference evidence="1 2" key="1">
    <citation type="submission" date="2022-05" db="EMBL/GenBank/DDBJ databases">
        <authorList>
            <consortium name="Genoscope - CEA"/>
            <person name="William W."/>
        </authorList>
    </citation>
    <scope>NUCLEOTIDE SEQUENCE [LARGE SCALE GENOMIC DNA]</scope>
</reference>
<protein>
    <submittedName>
        <fullName evidence="1">Uncharacterized protein</fullName>
    </submittedName>
</protein>
<keyword evidence="2" id="KW-1185">Reference proteome</keyword>
<evidence type="ECO:0000313" key="1">
    <source>
        <dbReference type="EMBL" id="CAH3033734.1"/>
    </source>
</evidence>
<name>A0ABN8MQQ5_9CNID</name>
<dbReference type="EMBL" id="CALNXK010000002">
    <property type="protein sequence ID" value="CAH3033734.1"/>
    <property type="molecule type" value="Genomic_DNA"/>
</dbReference>
<comment type="caution">
    <text evidence="1">The sequence shown here is derived from an EMBL/GenBank/DDBJ whole genome shotgun (WGS) entry which is preliminary data.</text>
</comment>
<evidence type="ECO:0000313" key="2">
    <source>
        <dbReference type="Proteomes" id="UP001159405"/>
    </source>
</evidence>
<dbReference type="Proteomes" id="UP001159405">
    <property type="component" value="Unassembled WGS sequence"/>
</dbReference>
<proteinExistence type="predicted"/>
<accession>A0ABN8MQQ5</accession>
<organism evidence="1 2">
    <name type="scientific">Porites lobata</name>
    <dbReference type="NCBI Taxonomy" id="104759"/>
    <lineage>
        <taxon>Eukaryota</taxon>
        <taxon>Metazoa</taxon>
        <taxon>Cnidaria</taxon>
        <taxon>Anthozoa</taxon>
        <taxon>Hexacorallia</taxon>
        <taxon>Scleractinia</taxon>
        <taxon>Fungiina</taxon>
        <taxon>Poritidae</taxon>
        <taxon>Porites</taxon>
    </lineage>
</organism>